<evidence type="ECO:0000256" key="20">
    <source>
        <dbReference type="ARBA" id="ARBA00081853"/>
    </source>
</evidence>
<comment type="function">
    <text evidence="18">Second trifunctional enzyme acting on the beta-oxidation pathway for fatty acids, possessing hydratase-dehydrogenase-epimerase activities. Converts trans-2-enoyl-CoA via D-3-hydroxyacyl-CoA to 3-ketoacyl-CoA.</text>
</comment>
<evidence type="ECO:0000256" key="17">
    <source>
        <dbReference type="ARBA" id="ARBA00052025"/>
    </source>
</evidence>
<evidence type="ECO:0000256" key="9">
    <source>
        <dbReference type="ARBA" id="ARBA00022857"/>
    </source>
</evidence>
<dbReference type="GO" id="GO:0016853">
    <property type="term" value="F:isomerase activity"/>
    <property type="evidence" value="ECO:0007669"/>
    <property type="project" value="UniProtKB-KW"/>
</dbReference>
<sequence length="892" mass="96753">MSELRFDGQVVVVTGAGGGLGKAYAKFFASRGASVVVNDLGGSFKGEGKDTRAADVVVNEIKAAGGKAVANYDSVENGDRIIETAIKAFGRIDVLINNAGILRDISFKNMKDEDWDLIFKVHVKGSYKCARAAWPYFRKQKYGRIINTSSAAGLFGNFGQTNYSAAKLAMVGFTETLAKEGAKYNILCNVIAPVAASRMTETIMPPDVLALMKPEWVVPLVAVLAHPSNTSESGSIFEVGGGHIAKLRWERSQGLLLKCDETFTPGAVLKKWDRIVDFSNPQYPTGPNDFLGLLEESQKLGPNEQGEKIDFTGRVVIVTGGGAGIGRAYCLAFARHGASVVVNDLVNPDDVVNEIRKMGGKAAPAKFSAEDGDAVVKAAIDAFGRVDIIINNAGILRDKAFTNMDDKMWDDVMAVHARGTYKVTKAAWPYFLKQKYGRIVNTTSTSGIYGNFGQANYAAAKCAILGFSRALALEGAKYNIYVNTIAPNAGTAMTRTILPEELVQAFKPDYIAPLVLALCSDKVPVKPTGGLYEVGSGWMGATRWQRTGGHQFPIDVPLTPEEVLKNWKDIVTFDERADHPEKTQDSIGKIMANFENRKAGKKSESNQYLEAIEKALKVEGNPTEYKFTERDVVLYNLGIGAKRTDLRYVYEGNEDFQPVPTFGVIPPFNVEMPYNLEELVPNYSPMMLLHGEQFLEIKKYPIPTSGTLVSRARLLEVVDKGSAAIVRSGVTTVDAATGEELFYNEMVVFLRGSGGFGGKKKPADRGAATAANKPPARAPDAVVEEKTTEEQAALYRLSGDYNPLHIDPAFAAAGGFKVPILHGLCFFGIAGKAVYEKYGKIKNIKVRFAGTVLPGQTLVTEMWKEGDKKVVFQTKVKETGKVCIGGAAAELY</sequence>
<dbReference type="Gene3D" id="3.40.50.720">
    <property type="entry name" value="NAD(P)-binding Rossmann-like Domain"/>
    <property type="match status" value="2"/>
</dbReference>
<dbReference type="Pfam" id="PF01575">
    <property type="entry name" value="MaoC_dehydratas"/>
    <property type="match status" value="1"/>
</dbReference>
<comment type="catalytic activity">
    <reaction evidence="16">
        <text>a (3R)-3-hydroxyacyl-CoA = a (2E)-enoyl-CoA + H2O</text>
        <dbReference type="Rhea" id="RHEA:26526"/>
        <dbReference type="ChEBI" id="CHEBI:15377"/>
        <dbReference type="ChEBI" id="CHEBI:57319"/>
        <dbReference type="ChEBI" id="CHEBI:58856"/>
        <dbReference type="EC" id="4.2.1.119"/>
    </reaction>
</comment>
<keyword evidence="24" id="KW-1185">Reference proteome</keyword>
<comment type="similarity">
    <text evidence="3">Belongs to the short-chain dehydrogenases/reductases (SDR) family.</text>
</comment>
<dbReference type="FunFam" id="3.40.50.720:FF:000410">
    <property type="entry name" value="Peroxisomal multifunctional beta-oxidation protein"/>
    <property type="match status" value="1"/>
</dbReference>
<dbReference type="SUPFAM" id="SSF51735">
    <property type="entry name" value="NAD(P)-binding Rossmann-fold domains"/>
    <property type="match status" value="2"/>
</dbReference>
<dbReference type="AlphaFoldDB" id="G0S3V4"/>
<dbReference type="InterPro" id="IPR029069">
    <property type="entry name" value="HotDog_dom_sf"/>
</dbReference>
<feature type="region of interest" description="Disordered" evidence="21">
    <location>
        <begin position="756"/>
        <end position="781"/>
    </location>
</feature>
<dbReference type="GeneID" id="18257939"/>
<dbReference type="FunFam" id="3.40.50.720:FF:000185">
    <property type="entry name" value="peroxisomal multifunctional enzyme type 2"/>
    <property type="match status" value="1"/>
</dbReference>
<dbReference type="GO" id="GO:0016491">
    <property type="term" value="F:oxidoreductase activity"/>
    <property type="evidence" value="ECO:0007669"/>
    <property type="project" value="UniProtKB-KW"/>
</dbReference>
<dbReference type="EMBL" id="GL988041">
    <property type="protein sequence ID" value="EGS22016.1"/>
    <property type="molecule type" value="Genomic_DNA"/>
</dbReference>
<dbReference type="Pfam" id="PF22622">
    <property type="entry name" value="MFE-2_hydrat-2_N"/>
    <property type="match status" value="1"/>
</dbReference>
<dbReference type="InterPro" id="IPR002539">
    <property type="entry name" value="MaoC-like_dom"/>
</dbReference>
<keyword evidence="14" id="KW-0456">Lyase</keyword>
<evidence type="ECO:0000256" key="5">
    <source>
        <dbReference type="ARBA" id="ARBA00012456"/>
    </source>
</evidence>
<evidence type="ECO:0000256" key="21">
    <source>
        <dbReference type="SAM" id="MobiDB-lite"/>
    </source>
</evidence>
<evidence type="ECO:0000313" key="23">
    <source>
        <dbReference type="EMBL" id="EGS22016.1"/>
    </source>
</evidence>
<protein>
    <recommendedName>
        <fullName evidence="19">Peroxisomal hydratase-dehydrogenase-epimerase</fullName>
        <ecNumber evidence="5">1.1.1.n12</ecNumber>
        <ecNumber evidence="6">4.2.1.119</ecNumber>
    </recommendedName>
    <alternativeName>
        <fullName evidence="20">Multifunctional beta-oxidation protein</fullName>
    </alternativeName>
</protein>
<reference evidence="23 24" key="1">
    <citation type="journal article" date="2011" name="Cell">
        <title>Insight into structure and assembly of the nuclear pore complex by utilizing the genome of a eukaryotic thermophile.</title>
        <authorList>
            <person name="Amlacher S."/>
            <person name="Sarges P."/>
            <person name="Flemming D."/>
            <person name="van Noort V."/>
            <person name="Kunze R."/>
            <person name="Devos D.P."/>
            <person name="Arumugam M."/>
            <person name="Bork P."/>
            <person name="Hurt E."/>
        </authorList>
    </citation>
    <scope>NUCLEOTIDE SEQUENCE [LARGE SCALE GENOMIC DNA]</scope>
    <source>
        <strain evidence="24">DSM 1495 / CBS 144.50 / IMI 039719</strain>
    </source>
</reference>
<dbReference type="PANTHER" id="PTHR45024">
    <property type="entry name" value="DEHYDROGENASES, SHORT CHAIN"/>
    <property type="match status" value="1"/>
</dbReference>
<comment type="subunit">
    <text evidence="4">Monomer.</text>
</comment>
<evidence type="ECO:0000256" key="7">
    <source>
        <dbReference type="ARBA" id="ARBA00022737"/>
    </source>
</evidence>
<comment type="pathway">
    <text evidence="2">Lipid metabolism; fatty acid beta-oxidation.</text>
</comment>
<evidence type="ECO:0000256" key="15">
    <source>
        <dbReference type="ARBA" id="ARBA00023268"/>
    </source>
</evidence>
<evidence type="ECO:0000256" key="10">
    <source>
        <dbReference type="ARBA" id="ARBA00023002"/>
    </source>
</evidence>
<evidence type="ECO:0000256" key="3">
    <source>
        <dbReference type="ARBA" id="ARBA00006484"/>
    </source>
</evidence>
<feature type="compositionally biased region" description="Low complexity" evidence="21">
    <location>
        <begin position="767"/>
        <end position="779"/>
    </location>
</feature>
<dbReference type="UniPathway" id="UPA00659"/>
<evidence type="ECO:0000313" key="24">
    <source>
        <dbReference type="Proteomes" id="UP000008066"/>
    </source>
</evidence>
<evidence type="ECO:0000256" key="1">
    <source>
        <dbReference type="ARBA" id="ARBA00004275"/>
    </source>
</evidence>
<dbReference type="PRINTS" id="PR00080">
    <property type="entry name" value="SDRFAMILY"/>
</dbReference>
<evidence type="ECO:0000256" key="18">
    <source>
        <dbReference type="ARBA" id="ARBA00055743"/>
    </source>
</evidence>
<keyword evidence="12" id="KW-0576">Peroxisome</keyword>
<evidence type="ECO:0000256" key="8">
    <source>
        <dbReference type="ARBA" id="ARBA00022832"/>
    </source>
</evidence>
<keyword evidence="7" id="KW-0677">Repeat</keyword>
<evidence type="ECO:0000256" key="2">
    <source>
        <dbReference type="ARBA" id="ARBA00005005"/>
    </source>
</evidence>
<dbReference type="OMA" id="GKTRWQR"/>
<dbReference type="OrthoDB" id="3592703at2759"/>
<dbReference type="InterPro" id="IPR036291">
    <property type="entry name" value="NAD(P)-bd_dom_sf"/>
</dbReference>
<evidence type="ECO:0000256" key="13">
    <source>
        <dbReference type="ARBA" id="ARBA00023235"/>
    </source>
</evidence>
<dbReference type="RefSeq" id="XP_006694312.1">
    <property type="nucleotide sequence ID" value="XM_006694249.1"/>
</dbReference>
<name>G0S3V4_CHATD</name>
<organism evidence="24">
    <name type="scientific">Chaetomium thermophilum (strain DSM 1495 / CBS 144.50 / IMI 039719)</name>
    <name type="common">Thermochaetoides thermophila</name>
    <dbReference type="NCBI Taxonomy" id="759272"/>
    <lineage>
        <taxon>Eukaryota</taxon>
        <taxon>Fungi</taxon>
        <taxon>Dikarya</taxon>
        <taxon>Ascomycota</taxon>
        <taxon>Pezizomycotina</taxon>
        <taxon>Sordariomycetes</taxon>
        <taxon>Sordariomycetidae</taxon>
        <taxon>Sordariales</taxon>
        <taxon>Chaetomiaceae</taxon>
        <taxon>Thermochaetoides</taxon>
    </lineage>
</organism>
<dbReference type="CDD" id="cd03448">
    <property type="entry name" value="HDE_HSD"/>
    <property type="match status" value="1"/>
</dbReference>
<dbReference type="CDD" id="cd05353">
    <property type="entry name" value="hydroxyacyl-CoA-like_DH_SDR_c-like"/>
    <property type="match status" value="2"/>
</dbReference>
<dbReference type="KEGG" id="cthr:CTHT_0039010"/>
<dbReference type="GO" id="GO:0005777">
    <property type="term" value="C:peroxisome"/>
    <property type="evidence" value="ECO:0007669"/>
    <property type="project" value="UniProtKB-SubCell"/>
</dbReference>
<dbReference type="InterPro" id="IPR020904">
    <property type="entry name" value="Sc_DH/Rdtase_CS"/>
</dbReference>
<evidence type="ECO:0000256" key="4">
    <source>
        <dbReference type="ARBA" id="ARBA00011245"/>
    </source>
</evidence>
<dbReference type="InterPro" id="IPR057326">
    <property type="entry name" value="KR_dom"/>
</dbReference>
<evidence type="ECO:0000256" key="6">
    <source>
        <dbReference type="ARBA" id="ARBA00013156"/>
    </source>
</evidence>
<dbReference type="SUPFAM" id="SSF54637">
    <property type="entry name" value="Thioesterase/thiol ester dehydrase-isomerase"/>
    <property type="match status" value="2"/>
</dbReference>
<dbReference type="PROSITE" id="PS00061">
    <property type="entry name" value="ADH_SHORT"/>
    <property type="match status" value="1"/>
</dbReference>
<keyword evidence="8" id="KW-0276">Fatty acid metabolism</keyword>
<dbReference type="eggNOG" id="KOG1206">
    <property type="taxonomic scope" value="Eukaryota"/>
</dbReference>
<evidence type="ECO:0000256" key="19">
    <source>
        <dbReference type="ARBA" id="ARBA00073871"/>
    </source>
</evidence>
<dbReference type="STRING" id="759272.G0S3V4"/>
<accession>G0S3V4</accession>
<evidence type="ECO:0000256" key="12">
    <source>
        <dbReference type="ARBA" id="ARBA00023140"/>
    </source>
</evidence>
<dbReference type="EC" id="1.1.1.n12" evidence="5"/>
<dbReference type="PANTHER" id="PTHR45024:SF2">
    <property type="entry name" value="SCP2 DOMAIN-CONTAINING PROTEIN"/>
    <property type="match status" value="1"/>
</dbReference>
<dbReference type="InterPro" id="IPR002347">
    <property type="entry name" value="SDR_fam"/>
</dbReference>
<dbReference type="EC" id="4.2.1.119" evidence="6"/>
<keyword evidence="10" id="KW-0560">Oxidoreductase</keyword>
<dbReference type="SMART" id="SM00822">
    <property type="entry name" value="PKS_KR"/>
    <property type="match status" value="1"/>
</dbReference>
<evidence type="ECO:0000259" key="22">
    <source>
        <dbReference type="SMART" id="SM00822"/>
    </source>
</evidence>
<keyword evidence="11" id="KW-0443">Lipid metabolism</keyword>
<dbReference type="GO" id="GO:0018812">
    <property type="term" value="F:3-hydroxyacyl-CoA dehydratase activity"/>
    <property type="evidence" value="ECO:0007669"/>
    <property type="project" value="UniProtKB-EC"/>
</dbReference>
<keyword evidence="13" id="KW-0413">Isomerase</keyword>
<proteinExistence type="inferred from homology"/>
<gene>
    <name evidence="23" type="ORF">CTHT_0039010</name>
</gene>
<dbReference type="Proteomes" id="UP000008066">
    <property type="component" value="Unassembled WGS sequence"/>
</dbReference>
<dbReference type="PRINTS" id="PR00081">
    <property type="entry name" value="GDHRDH"/>
</dbReference>
<evidence type="ECO:0000256" key="11">
    <source>
        <dbReference type="ARBA" id="ARBA00023098"/>
    </source>
</evidence>
<keyword evidence="15" id="KW-0511">Multifunctional enzyme</keyword>
<dbReference type="InterPro" id="IPR054357">
    <property type="entry name" value="MFE-2_N"/>
</dbReference>
<comment type="subcellular location">
    <subcellularLocation>
        <location evidence="1">Peroxisome</location>
    </subcellularLocation>
</comment>
<dbReference type="Pfam" id="PF00106">
    <property type="entry name" value="adh_short"/>
    <property type="match status" value="2"/>
</dbReference>
<dbReference type="Gene3D" id="3.10.129.10">
    <property type="entry name" value="Hotdog Thioesterase"/>
    <property type="match status" value="1"/>
</dbReference>
<comment type="catalytic activity">
    <reaction evidence="17">
        <text>a (3R)-3-hydroxyacyl-CoA + NAD(+) = a 3-oxoacyl-CoA + NADH + H(+)</text>
        <dbReference type="Rhea" id="RHEA:32711"/>
        <dbReference type="ChEBI" id="CHEBI:15378"/>
        <dbReference type="ChEBI" id="CHEBI:57319"/>
        <dbReference type="ChEBI" id="CHEBI:57540"/>
        <dbReference type="ChEBI" id="CHEBI:57945"/>
        <dbReference type="ChEBI" id="CHEBI:90726"/>
        <dbReference type="EC" id="1.1.1.n12"/>
    </reaction>
</comment>
<keyword evidence="9" id="KW-0521">NADP</keyword>
<dbReference type="InterPro" id="IPR051687">
    <property type="entry name" value="Peroxisomal_Beta-Oxidation"/>
</dbReference>
<dbReference type="HOGENOM" id="CLU_010194_18_0_1"/>
<dbReference type="GO" id="GO:0006635">
    <property type="term" value="P:fatty acid beta-oxidation"/>
    <property type="evidence" value="ECO:0007669"/>
    <property type="project" value="UniProtKB-UniPathway"/>
</dbReference>
<feature type="domain" description="Ketoreductase" evidence="22">
    <location>
        <begin position="314"/>
        <end position="488"/>
    </location>
</feature>
<evidence type="ECO:0000256" key="14">
    <source>
        <dbReference type="ARBA" id="ARBA00023239"/>
    </source>
</evidence>
<evidence type="ECO:0000256" key="16">
    <source>
        <dbReference type="ARBA" id="ARBA00029334"/>
    </source>
</evidence>